<protein>
    <submittedName>
        <fullName evidence="1">Phage virion morphogenesis protein</fullName>
    </submittedName>
</protein>
<dbReference type="InterPro" id="IPR006522">
    <property type="entry name" value="Phage_virion_morphogenesis"/>
</dbReference>
<accession>A0A7H1BZX4</accession>
<dbReference type="Proteomes" id="UP000576260">
    <property type="component" value="Chromosome"/>
</dbReference>
<name>A0A7H1BZX4_9PAST</name>
<organism evidence="1 2">
    <name type="scientific">Mannheimia bovis</name>
    <dbReference type="NCBI Taxonomy" id="2770636"/>
    <lineage>
        <taxon>Bacteria</taxon>
        <taxon>Pseudomonadati</taxon>
        <taxon>Pseudomonadota</taxon>
        <taxon>Gammaproteobacteria</taxon>
        <taxon>Pasteurellales</taxon>
        <taxon>Pasteurellaceae</taxon>
        <taxon>Mannheimia</taxon>
    </lineage>
</organism>
<gene>
    <name evidence="1" type="ORF">ICJ55_05760</name>
</gene>
<reference evidence="1 2" key="1">
    <citation type="submission" date="2020-09" db="EMBL/GenBank/DDBJ databases">
        <title>Mannheimia bovis sp.nov., isolated from a cow.</title>
        <authorList>
            <person name="Li F."/>
        </authorList>
    </citation>
    <scope>NUCLEOTIDE SEQUENCE [LARGE SCALE GENOMIC DNA]</scope>
    <source>
        <strain evidence="1 2">ZY190616</strain>
    </source>
</reference>
<evidence type="ECO:0000313" key="2">
    <source>
        <dbReference type="Proteomes" id="UP000576260"/>
    </source>
</evidence>
<evidence type="ECO:0000313" key="1">
    <source>
        <dbReference type="EMBL" id="QNS14279.1"/>
    </source>
</evidence>
<dbReference type="Pfam" id="PF05069">
    <property type="entry name" value="Phage_tail_S"/>
    <property type="match status" value="1"/>
</dbReference>
<sequence length="245" mass="28216">MLSGADKAKIKKYTAQAIKRNAQSNINKQQSPDGVPWKARQKPVDITGLSKRDAKKQTKMLKNRARYLVTQDIGINVAKMCYRIQRTGEISSIHQLGLVDTLPQANNEKQSGVERKSLNSPATERQARRLNQLGYNVADKPNRQTKKTRSKSELKIIQEKWKQRIQSGKNRHKVSDKEIMQTLTIGQAGVLIRLLDPNYDAKTYRERFKARNGKPLPKRTFLDTDEKRNAERMTKAIERLHKEKK</sequence>
<keyword evidence="2" id="KW-1185">Reference proteome</keyword>
<dbReference type="AlphaFoldDB" id="A0A7H1BZX4"/>
<dbReference type="KEGG" id="mbos:ICJ55_05760"/>
<proteinExistence type="predicted"/>
<dbReference type="EMBL" id="CP061280">
    <property type="protein sequence ID" value="QNS14279.1"/>
    <property type="molecule type" value="Genomic_DNA"/>
</dbReference>